<evidence type="ECO:0000313" key="1">
    <source>
        <dbReference type="EMBL" id="RPB10798.1"/>
    </source>
</evidence>
<proteinExistence type="predicted"/>
<keyword evidence="2" id="KW-1185">Reference proteome</keyword>
<name>A0A3N4KMY0_9PEZI</name>
<reference evidence="1 2" key="1">
    <citation type="journal article" date="2018" name="Nat. Ecol. Evol.">
        <title>Pezizomycetes genomes reveal the molecular basis of ectomycorrhizal truffle lifestyle.</title>
        <authorList>
            <person name="Murat C."/>
            <person name="Payen T."/>
            <person name="Noel B."/>
            <person name="Kuo A."/>
            <person name="Morin E."/>
            <person name="Chen J."/>
            <person name="Kohler A."/>
            <person name="Krizsan K."/>
            <person name="Balestrini R."/>
            <person name="Da Silva C."/>
            <person name="Montanini B."/>
            <person name="Hainaut M."/>
            <person name="Levati E."/>
            <person name="Barry K.W."/>
            <person name="Belfiori B."/>
            <person name="Cichocki N."/>
            <person name="Clum A."/>
            <person name="Dockter R.B."/>
            <person name="Fauchery L."/>
            <person name="Guy J."/>
            <person name="Iotti M."/>
            <person name="Le Tacon F."/>
            <person name="Lindquist E.A."/>
            <person name="Lipzen A."/>
            <person name="Malagnac F."/>
            <person name="Mello A."/>
            <person name="Molinier V."/>
            <person name="Miyauchi S."/>
            <person name="Poulain J."/>
            <person name="Riccioni C."/>
            <person name="Rubini A."/>
            <person name="Sitrit Y."/>
            <person name="Splivallo R."/>
            <person name="Traeger S."/>
            <person name="Wang M."/>
            <person name="Zifcakova L."/>
            <person name="Wipf D."/>
            <person name="Zambonelli A."/>
            <person name="Paolocci F."/>
            <person name="Nowrousian M."/>
            <person name="Ottonello S."/>
            <person name="Baldrian P."/>
            <person name="Spatafora J.W."/>
            <person name="Henrissat B."/>
            <person name="Nagy L.G."/>
            <person name="Aury J.M."/>
            <person name="Wincker P."/>
            <person name="Grigoriev I.V."/>
            <person name="Bonfante P."/>
            <person name="Martin F.M."/>
        </authorList>
    </citation>
    <scope>NUCLEOTIDE SEQUENCE [LARGE SCALE GENOMIC DNA]</scope>
    <source>
        <strain evidence="1 2">CCBAS932</strain>
    </source>
</reference>
<sequence length="103" mass="11282">MDNREVLQAVYIHASMATAGVQAPKVMRDMGSAKVVNVEKEGKVSNTQMTVLQERVSNLSAKINNLGTRIDNLDLKVEQSRASSAASTKKWISRSTSCLDKPF</sequence>
<protein>
    <submittedName>
        <fullName evidence="1">Uncharacterized protein</fullName>
    </submittedName>
</protein>
<evidence type="ECO:0000313" key="2">
    <source>
        <dbReference type="Proteomes" id="UP000277580"/>
    </source>
</evidence>
<dbReference type="AlphaFoldDB" id="A0A3N4KMY0"/>
<dbReference type="EMBL" id="ML119140">
    <property type="protein sequence ID" value="RPB10798.1"/>
    <property type="molecule type" value="Genomic_DNA"/>
</dbReference>
<accession>A0A3N4KMY0</accession>
<dbReference type="Proteomes" id="UP000277580">
    <property type="component" value="Unassembled WGS sequence"/>
</dbReference>
<organism evidence="1 2">
    <name type="scientific">Morchella conica CCBAS932</name>
    <dbReference type="NCBI Taxonomy" id="1392247"/>
    <lineage>
        <taxon>Eukaryota</taxon>
        <taxon>Fungi</taxon>
        <taxon>Dikarya</taxon>
        <taxon>Ascomycota</taxon>
        <taxon>Pezizomycotina</taxon>
        <taxon>Pezizomycetes</taxon>
        <taxon>Pezizales</taxon>
        <taxon>Morchellaceae</taxon>
        <taxon>Morchella</taxon>
    </lineage>
</organism>
<dbReference type="InParanoid" id="A0A3N4KMY0"/>
<gene>
    <name evidence="1" type="ORF">P167DRAFT_606951</name>
</gene>